<evidence type="ECO:0000313" key="2">
    <source>
        <dbReference type="Proteomes" id="UP000314294"/>
    </source>
</evidence>
<comment type="caution">
    <text evidence="1">The sequence shown here is derived from an EMBL/GenBank/DDBJ whole genome shotgun (WGS) entry which is preliminary data.</text>
</comment>
<reference evidence="1 2" key="1">
    <citation type="submission" date="2019-03" db="EMBL/GenBank/DDBJ databases">
        <title>First draft genome of Liparis tanakae, snailfish: a comprehensive survey of snailfish specific genes.</title>
        <authorList>
            <person name="Kim W."/>
            <person name="Song I."/>
            <person name="Jeong J.-H."/>
            <person name="Kim D."/>
            <person name="Kim S."/>
            <person name="Ryu S."/>
            <person name="Song J.Y."/>
            <person name="Lee S.K."/>
        </authorList>
    </citation>
    <scope>NUCLEOTIDE SEQUENCE [LARGE SCALE GENOMIC DNA]</scope>
    <source>
        <tissue evidence="1">Muscle</tissue>
    </source>
</reference>
<organism evidence="1 2">
    <name type="scientific">Liparis tanakae</name>
    <name type="common">Tanaka's snailfish</name>
    <dbReference type="NCBI Taxonomy" id="230148"/>
    <lineage>
        <taxon>Eukaryota</taxon>
        <taxon>Metazoa</taxon>
        <taxon>Chordata</taxon>
        <taxon>Craniata</taxon>
        <taxon>Vertebrata</taxon>
        <taxon>Euteleostomi</taxon>
        <taxon>Actinopterygii</taxon>
        <taxon>Neopterygii</taxon>
        <taxon>Teleostei</taxon>
        <taxon>Neoteleostei</taxon>
        <taxon>Acanthomorphata</taxon>
        <taxon>Eupercaria</taxon>
        <taxon>Perciformes</taxon>
        <taxon>Cottioidei</taxon>
        <taxon>Cottales</taxon>
        <taxon>Liparidae</taxon>
        <taxon>Liparis</taxon>
    </lineage>
</organism>
<gene>
    <name evidence="1" type="ORF">EYF80_028580</name>
</gene>
<dbReference type="Proteomes" id="UP000314294">
    <property type="component" value="Unassembled WGS sequence"/>
</dbReference>
<dbReference type="EMBL" id="SRLO01000320">
    <property type="protein sequence ID" value="TNN61195.1"/>
    <property type="molecule type" value="Genomic_DNA"/>
</dbReference>
<name>A0A4Z2H7I2_9TELE</name>
<accession>A0A4Z2H7I2</accession>
<keyword evidence="2" id="KW-1185">Reference proteome</keyword>
<protein>
    <submittedName>
        <fullName evidence="1">Uncharacterized protein</fullName>
    </submittedName>
</protein>
<evidence type="ECO:0000313" key="1">
    <source>
        <dbReference type="EMBL" id="TNN61195.1"/>
    </source>
</evidence>
<proteinExistence type="predicted"/>
<sequence length="60" mass="6601">MQHQTKTNSPSPGSKSSTCCLHPPLARQVARLAIYSIQRLVLIPFVRLRCKAPQSVASKV</sequence>
<dbReference type="AlphaFoldDB" id="A0A4Z2H7I2"/>